<comment type="caution">
    <text evidence="2">The sequence shown here is derived from an EMBL/GenBank/DDBJ whole genome shotgun (WGS) entry which is preliminary data.</text>
</comment>
<keyword evidence="3" id="KW-1185">Reference proteome</keyword>
<evidence type="ECO:0000313" key="3">
    <source>
        <dbReference type="Proteomes" id="UP000785679"/>
    </source>
</evidence>
<dbReference type="AlphaFoldDB" id="A0A8J8P2D1"/>
<feature type="compositionally biased region" description="Polar residues" evidence="1">
    <location>
        <begin position="506"/>
        <end position="524"/>
    </location>
</feature>
<proteinExistence type="predicted"/>
<sequence length="571" mass="63690">MVKKYRRLTDEERHNLVVLIHQEGYTIKEASRKLNIPYPNAKAVNQTYLLENRTAKKNFRFRLKYADFNSEVQRRKLQEEFMGVDELEIMRRTCGVHKIRKTIVKEIRHFESQLKLKTNEFRECSLARIMGVPAAPAIVNGTKRYRVEPMPGSSLCNREENAFKQLQDLPNQTGQTYEKSNALKSEEESNTSSSPGIRINQSHSAFTNLVHGRDAPQFSLNQEARMNCTSVPAQYIKMQSPGVSTPQGLAVTQILSQDNPDQVIEMVSTQQQPQPCNQMESKHTTLPQQMKAFHVIQRPQPIMRLASNAPSAFIGSEGQFAEYKRSELLSKYSHQDPINDINSGFRPAEYTKGTMVIGCSNYPSGGLGSNLNANLSVTSSISKNKYFINCGTAAQESFTSLNNMQLRALPLENKQQYWTPQILASINSSQIYTASHPKVISQNIERLQVQGAQDQSQSRAFHINRSLSDPDRITSMPPQIGGDSVDRKLLLHALTAAGASAPHIGQPQSNKLNSQHNSPHTTQATTSFTASVANKVLSGLPCETGHQSFSSSQNRRTSSMSSGGCLQLQCD</sequence>
<feature type="compositionally biased region" description="Low complexity" evidence="1">
    <location>
        <begin position="548"/>
        <end position="562"/>
    </location>
</feature>
<dbReference type="OrthoDB" id="10653987at2759"/>
<evidence type="ECO:0000256" key="1">
    <source>
        <dbReference type="SAM" id="MobiDB-lite"/>
    </source>
</evidence>
<feature type="region of interest" description="Disordered" evidence="1">
    <location>
        <begin position="545"/>
        <end position="571"/>
    </location>
</feature>
<feature type="region of interest" description="Disordered" evidence="1">
    <location>
        <begin position="501"/>
        <end position="524"/>
    </location>
</feature>
<name>A0A8J8P2D1_HALGN</name>
<organism evidence="2 3">
    <name type="scientific">Halteria grandinella</name>
    <dbReference type="NCBI Taxonomy" id="5974"/>
    <lineage>
        <taxon>Eukaryota</taxon>
        <taxon>Sar</taxon>
        <taxon>Alveolata</taxon>
        <taxon>Ciliophora</taxon>
        <taxon>Intramacronucleata</taxon>
        <taxon>Spirotrichea</taxon>
        <taxon>Stichotrichia</taxon>
        <taxon>Sporadotrichida</taxon>
        <taxon>Halteriidae</taxon>
        <taxon>Halteria</taxon>
    </lineage>
</organism>
<accession>A0A8J8P2D1</accession>
<dbReference type="Proteomes" id="UP000785679">
    <property type="component" value="Unassembled WGS sequence"/>
</dbReference>
<feature type="region of interest" description="Disordered" evidence="1">
    <location>
        <begin position="168"/>
        <end position="199"/>
    </location>
</feature>
<gene>
    <name evidence="2" type="ORF">FGO68_gene3091</name>
</gene>
<evidence type="ECO:0000313" key="2">
    <source>
        <dbReference type="EMBL" id="TNV86018.1"/>
    </source>
</evidence>
<feature type="compositionally biased region" description="Polar residues" evidence="1">
    <location>
        <begin position="190"/>
        <end position="199"/>
    </location>
</feature>
<reference evidence="2" key="1">
    <citation type="submission" date="2019-06" db="EMBL/GenBank/DDBJ databases">
        <authorList>
            <person name="Zheng W."/>
        </authorList>
    </citation>
    <scope>NUCLEOTIDE SEQUENCE</scope>
    <source>
        <strain evidence="2">QDHG01</strain>
    </source>
</reference>
<feature type="compositionally biased region" description="Polar residues" evidence="1">
    <location>
        <begin position="168"/>
        <end position="183"/>
    </location>
</feature>
<dbReference type="EMBL" id="RRYP01001391">
    <property type="protein sequence ID" value="TNV86018.1"/>
    <property type="molecule type" value="Genomic_DNA"/>
</dbReference>
<protein>
    <submittedName>
        <fullName evidence="2">Uncharacterized protein</fullName>
    </submittedName>
</protein>